<dbReference type="GO" id="GO:0015074">
    <property type="term" value="P:DNA integration"/>
    <property type="evidence" value="ECO:0007669"/>
    <property type="project" value="UniProtKB-KW"/>
</dbReference>
<dbReference type="PATRIC" id="fig|981333.9.peg.2442"/>
<evidence type="ECO:0000256" key="4">
    <source>
        <dbReference type="PROSITE-ProRule" id="PRU01248"/>
    </source>
</evidence>
<dbReference type="SUPFAM" id="SSF56349">
    <property type="entry name" value="DNA breaking-rejoining enzymes"/>
    <property type="match status" value="1"/>
</dbReference>
<dbReference type="PROSITE" id="PS51898">
    <property type="entry name" value="TYR_RECOMBINASE"/>
    <property type="match status" value="1"/>
</dbReference>
<dbReference type="EMBL" id="APOM01000055">
    <property type="protein sequence ID" value="ENU35444.1"/>
    <property type="molecule type" value="Genomic_DNA"/>
</dbReference>
<dbReference type="RefSeq" id="WP_004683197.1">
    <property type="nucleotide sequence ID" value="NZ_AIEB01000129.1"/>
</dbReference>
<dbReference type="PROSITE" id="PS51900">
    <property type="entry name" value="CB"/>
    <property type="match status" value="1"/>
</dbReference>
<sequence length="255" mass="29934">MIIQNNSHTQSPKLLEKVAYTARYRHLSLSTERAYIQWIKRYILYHNKQHPCTLNETHIKSYLAFLVNNNGISKSTHKQALSALLFLYHDVLNITLPYIDDIERPRVTARLPVVLSKEEITLIFSYLNTEDLFKCQLLYGTGMRLLEMYQLRIKDIDFGLNQITVRAAKGDKDRITVLPQKLLVPLQQHIQTATAIYQTDRHLNRNGVYLPDALEKKYPTYATQLSWFWLFPAAKESTDPRSKIIRRHHQHEQAF</sequence>
<dbReference type="InterPro" id="IPR011946">
    <property type="entry name" value="Integrase_integron-type"/>
</dbReference>
<dbReference type="Gene3D" id="1.10.443.10">
    <property type="entry name" value="Intergrase catalytic core"/>
    <property type="match status" value="1"/>
</dbReference>
<accession>N8RPH7</accession>
<dbReference type="AlphaFoldDB" id="N8RPH7"/>
<evidence type="ECO:0000256" key="2">
    <source>
        <dbReference type="ARBA" id="ARBA00023125"/>
    </source>
</evidence>
<feature type="domain" description="Tyr recombinase" evidence="5">
    <location>
        <begin position="110"/>
        <end position="255"/>
    </location>
</feature>
<evidence type="ECO:0000313" key="8">
    <source>
        <dbReference type="Proteomes" id="UP000023776"/>
    </source>
</evidence>
<reference evidence="7 8" key="1">
    <citation type="submission" date="2013-02" db="EMBL/GenBank/DDBJ databases">
        <title>The Genome Sequence of Acinetobacter parvus CIP 108168.</title>
        <authorList>
            <consortium name="The Broad Institute Genome Sequencing Platform"/>
            <consortium name="The Broad Institute Genome Sequencing Center for Infectious Disease"/>
            <person name="Cerqueira G."/>
            <person name="Feldgarden M."/>
            <person name="Courvalin P."/>
            <person name="Perichon B."/>
            <person name="Grillot-Courvalin C."/>
            <person name="Clermont D."/>
            <person name="Rocha E."/>
            <person name="Yoon E.-J."/>
            <person name="Nemec A."/>
            <person name="Walker B."/>
            <person name="Young S.K."/>
            <person name="Zeng Q."/>
            <person name="Gargeya S."/>
            <person name="Fitzgerald M."/>
            <person name="Haas B."/>
            <person name="Abouelleil A."/>
            <person name="Alvarado L."/>
            <person name="Arachchi H.M."/>
            <person name="Berlin A.M."/>
            <person name="Chapman S.B."/>
            <person name="Dewar J."/>
            <person name="Goldberg J."/>
            <person name="Griggs A."/>
            <person name="Gujja S."/>
            <person name="Hansen M."/>
            <person name="Howarth C."/>
            <person name="Imamovic A."/>
            <person name="Larimer J."/>
            <person name="McCowan C."/>
            <person name="Murphy C."/>
            <person name="Neiman D."/>
            <person name="Pearson M."/>
            <person name="Priest M."/>
            <person name="Roberts A."/>
            <person name="Saif S."/>
            <person name="Shea T."/>
            <person name="Sisk P."/>
            <person name="Sykes S."/>
            <person name="Wortman J."/>
            <person name="Nusbaum C."/>
            <person name="Birren B."/>
        </authorList>
    </citation>
    <scope>NUCLEOTIDE SEQUENCE [LARGE SCALE GENOMIC DNA]</scope>
    <source>
        <strain evidence="7 8">CIP 108168</strain>
    </source>
</reference>
<keyword evidence="1" id="KW-0229">DNA integration</keyword>
<evidence type="ECO:0000256" key="3">
    <source>
        <dbReference type="ARBA" id="ARBA00023172"/>
    </source>
</evidence>
<dbReference type="HOGENOM" id="CLU_027562_37_1_6"/>
<evidence type="ECO:0000256" key="1">
    <source>
        <dbReference type="ARBA" id="ARBA00022908"/>
    </source>
</evidence>
<proteinExistence type="predicted"/>
<dbReference type="NCBIfam" id="TIGR02249">
    <property type="entry name" value="integrase_gron"/>
    <property type="match status" value="1"/>
</dbReference>
<dbReference type="InterPro" id="IPR044068">
    <property type="entry name" value="CB"/>
</dbReference>
<evidence type="ECO:0000313" key="7">
    <source>
        <dbReference type="EMBL" id="ENU35444.1"/>
    </source>
</evidence>
<dbReference type="InterPro" id="IPR002104">
    <property type="entry name" value="Integrase_catalytic"/>
</dbReference>
<feature type="domain" description="Core-binding (CB)" evidence="6">
    <location>
        <begin position="15"/>
        <end position="92"/>
    </location>
</feature>
<gene>
    <name evidence="7" type="ORF">F988_02385</name>
</gene>
<dbReference type="GO" id="GO:0003677">
    <property type="term" value="F:DNA binding"/>
    <property type="evidence" value="ECO:0007669"/>
    <property type="project" value="UniProtKB-UniRule"/>
</dbReference>
<dbReference type="Gene3D" id="1.10.150.130">
    <property type="match status" value="1"/>
</dbReference>
<dbReference type="InterPro" id="IPR010998">
    <property type="entry name" value="Integrase_recombinase_N"/>
</dbReference>
<organism evidence="7 8">
    <name type="scientific">Acinetobacter parvus DSM 16617 = CIP 108168</name>
    <dbReference type="NCBI Taxonomy" id="981333"/>
    <lineage>
        <taxon>Bacteria</taxon>
        <taxon>Pseudomonadati</taxon>
        <taxon>Pseudomonadota</taxon>
        <taxon>Gammaproteobacteria</taxon>
        <taxon>Moraxellales</taxon>
        <taxon>Moraxellaceae</taxon>
        <taxon>Acinetobacter</taxon>
    </lineage>
</organism>
<evidence type="ECO:0000259" key="5">
    <source>
        <dbReference type="PROSITE" id="PS51898"/>
    </source>
</evidence>
<dbReference type="Pfam" id="PF13495">
    <property type="entry name" value="Phage_int_SAM_4"/>
    <property type="match status" value="1"/>
</dbReference>
<name>N8RPH7_9GAMM</name>
<comment type="caution">
    <text evidence="7">The sequence shown here is derived from an EMBL/GenBank/DDBJ whole genome shotgun (WGS) entry which is preliminary data.</text>
</comment>
<evidence type="ECO:0000259" key="6">
    <source>
        <dbReference type="PROSITE" id="PS51900"/>
    </source>
</evidence>
<dbReference type="InterPro" id="IPR011010">
    <property type="entry name" value="DNA_brk_join_enz"/>
</dbReference>
<dbReference type="Pfam" id="PF00589">
    <property type="entry name" value="Phage_integrase"/>
    <property type="match status" value="1"/>
</dbReference>
<dbReference type="Proteomes" id="UP000023776">
    <property type="component" value="Unassembled WGS sequence"/>
</dbReference>
<keyword evidence="2 4" id="KW-0238">DNA-binding</keyword>
<keyword evidence="8" id="KW-1185">Reference proteome</keyword>
<dbReference type="GO" id="GO:0006310">
    <property type="term" value="P:DNA recombination"/>
    <property type="evidence" value="ECO:0007669"/>
    <property type="project" value="UniProtKB-KW"/>
</dbReference>
<dbReference type="InterPro" id="IPR013762">
    <property type="entry name" value="Integrase-like_cat_sf"/>
</dbReference>
<evidence type="ECO:0008006" key="9">
    <source>
        <dbReference type="Google" id="ProtNLM"/>
    </source>
</evidence>
<protein>
    <recommendedName>
        <fullName evidence="9">Tyr recombinase domain-containing protein</fullName>
    </recommendedName>
</protein>
<dbReference type="InterPro" id="IPR004107">
    <property type="entry name" value="Integrase_SAM-like_N"/>
</dbReference>
<keyword evidence="3" id="KW-0233">DNA recombination</keyword>